<protein>
    <submittedName>
        <fullName evidence="1">Uncharacterized protein</fullName>
    </submittedName>
</protein>
<name>A0ACC9CZX6_9FIRM</name>
<accession>A0ACC9CZX6</accession>
<evidence type="ECO:0000313" key="2">
    <source>
        <dbReference type="Proteomes" id="UP000220959"/>
    </source>
</evidence>
<proteinExistence type="predicted"/>
<comment type="caution">
    <text evidence="1">The sequence shown here is derived from an EMBL/GenBank/DDBJ whole genome shotgun (WGS) entry which is preliminary data.</text>
</comment>
<gene>
    <name evidence="1" type="ORF">CGS49_07350</name>
</gene>
<evidence type="ECO:0000313" key="1">
    <source>
        <dbReference type="EMBL" id="PDX61223.1"/>
    </source>
</evidence>
<organism evidence="1 2">
    <name type="scientific">Faecalibacterium langellae</name>
    <dbReference type="NCBI Taxonomy" id="3435293"/>
    <lineage>
        <taxon>Bacteria</taxon>
        <taxon>Bacillati</taxon>
        <taxon>Bacillota</taxon>
        <taxon>Clostridia</taxon>
        <taxon>Eubacteriales</taxon>
        <taxon>Oscillospiraceae</taxon>
        <taxon>Faecalibacterium</taxon>
    </lineage>
</organism>
<dbReference type="EMBL" id="NMTR01000017">
    <property type="protein sequence ID" value="PDX61223.1"/>
    <property type="molecule type" value="Genomic_DNA"/>
</dbReference>
<keyword evidence="2" id="KW-1185">Reference proteome</keyword>
<reference evidence="1 2" key="1">
    <citation type="journal article" date="2017" name="Front. Microbiol.">
        <title>New Insights into the Diversity of the Genus Faecalibacterium.</title>
        <authorList>
            <person name="Benevides L."/>
            <person name="Burman S."/>
            <person name="Martin R."/>
            <person name="Robert V."/>
            <person name="Thomas M."/>
            <person name="Miquel S."/>
            <person name="Chain F."/>
            <person name="Sokol H."/>
            <person name="Bermudez-Humaran L.G."/>
            <person name="Morrison M."/>
            <person name="Langella P."/>
            <person name="Azevedo V.A."/>
            <person name="Chatel J.M."/>
            <person name="Soares S."/>
        </authorList>
    </citation>
    <scope>NUCLEOTIDE SEQUENCE [LARGE SCALE GENOMIC DNA]</scope>
    <source>
        <strain evidence="2">CNCM I-4541</strain>
    </source>
</reference>
<dbReference type="Proteomes" id="UP000220959">
    <property type="component" value="Unassembled WGS sequence"/>
</dbReference>
<sequence length="579" mass="62173">MIWPSSGTMRPSCLHDVSVGRLAAIPFAGGPLFYQNDLRIRKVRETMRTLKRTAVFLLTLLWLAGCGLCSFAAGDQPVLWAAQTEQSAVLYLPQSGDVTECLVGSVKCTGVQSKAISELEHPIHTLILLDNSLSIPKESRETISKILDNLVGNRMQGELYTIATISDDIRYLCSAESDYLSLGSAIDGITYENQNTQLTDRVYEAVQKLYDADPTQLCRVVIISDGVDDKQIGYTRTELENLLRSCGYPIYTVGCGPNDTAERKTKLENLFALSRVNRGQSWYLAETNDTFAIAKGICEYNGAQRVTAKLPDEVCDGSTRAIQVTCGGTAYSTQLKMPFVAASEPASSVSSAPASSAAEPVQDNSNQTRMLLLLAGAGAAVVIVLVVVFVVLGRKKKADAKKKDAPKDPPLPARHGTVVVTVDDDTPGVQKTWNAEKRPAPAPVRPKPQPVPPPQPVDPGDATVRMFGRSTPFGETAAAGARTPVLRLTDLNNAANTYEVPLDGIVTIGRSAGCRLVLSRPSVSHSQCDIFVQNGRVCITNRSATNPTCVNGHPVGTASPLPDGCVLTMGNEKMKVVIV</sequence>